<dbReference type="Gene3D" id="3.40.50.510">
    <property type="entry name" value="Phosphotransferase system, mannose-type IIA component"/>
    <property type="match status" value="1"/>
</dbReference>
<keyword evidence="3" id="KW-0067">ATP-binding</keyword>
<evidence type="ECO:0000259" key="5">
    <source>
        <dbReference type="PROSITE" id="PS50045"/>
    </source>
</evidence>
<evidence type="ECO:0000256" key="4">
    <source>
        <dbReference type="ARBA" id="ARBA00023125"/>
    </source>
</evidence>
<gene>
    <name evidence="8" type="ORF">ACFSUE_05840</name>
</gene>
<keyword evidence="1" id="KW-0808">Transferase</keyword>
<dbReference type="SMART" id="SM00382">
    <property type="entry name" value="AAA"/>
    <property type="match status" value="1"/>
</dbReference>
<dbReference type="InterPro" id="IPR036388">
    <property type="entry name" value="WH-like_DNA-bd_sf"/>
</dbReference>
<dbReference type="InterPro" id="IPR036390">
    <property type="entry name" value="WH_DNA-bd_sf"/>
</dbReference>
<dbReference type="EMBL" id="JBHUMQ010000015">
    <property type="protein sequence ID" value="MFD2693152.1"/>
    <property type="molecule type" value="Genomic_DNA"/>
</dbReference>
<reference evidence="9" key="1">
    <citation type="journal article" date="2019" name="Int. J. Syst. Evol. Microbiol.">
        <title>The Global Catalogue of Microorganisms (GCM) 10K type strain sequencing project: providing services to taxonomists for standard genome sequencing and annotation.</title>
        <authorList>
            <consortium name="The Broad Institute Genomics Platform"/>
            <consortium name="The Broad Institute Genome Sequencing Center for Infectious Disease"/>
            <person name="Wu L."/>
            <person name="Ma J."/>
        </authorList>
    </citation>
    <scope>NUCLEOTIDE SEQUENCE [LARGE SCALE GENOMIC DNA]</scope>
    <source>
        <strain evidence="9">TISTR 2466</strain>
    </source>
</reference>
<dbReference type="PROSITE" id="PS50045">
    <property type="entry name" value="SIGMA54_INTERACT_4"/>
    <property type="match status" value="1"/>
</dbReference>
<dbReference type="SUPFAM" id="SSF52540">
    <property type="entry name" value="P-loop containing nucleoside triphosphate hydrolases"/>
    <property type="match status" value="1"/>
</dbReference>
<evidence type="ECO:0000259" key="7">
    <source>
        <dbReference type="PROSITE" id="PS51372"/>
    </source>
</evidence>
<keyword evidence="4" id="KW-0238">DNA-binding</keyword>
<organism evidence="8 9">
    <name type="scientific">Sporolactobacillus shoreicorticis</name>
    <dbReference type="NCBI Taxonomy" id="1923877"/>
    <lineage>
        <taxon>Bacteria</taxon>
        <taxon>Bacillati</taxon>
        <taxon>Bacillota</taxon>
        <taxon>Bacilli</taxon>
        <taxon>Bacillales</taxon>
        <taxon>Sporolactobacillaceae</taxon>
        <taxon>Sporolactobacillus</taxon>
    </lineage>
</organism>
<dbReference type="PANTHER" id="PTHR32071">
    <property type="entry name" value="TRANSCRIPTIONAL REGULATORY PROTEIN"/>
    <property type="match status" value="1"/>
</dbReference>
<dbReference type="Pfam" id="PF03610">
    <property type="entry name" value="EIIA-man"/>
    <property type="match status" value="1"/>
</dbReference>
<feature type="domain" description="PRD" evidence="7">
    <location>
        <begin position="791"/>
        <end position="891"/>
    </location>
</feature>
<dbReference type="Gene3D" id="1.10.10.10">
    <property type="entry name" value="Winged helix-like DNA-binding domain superfamily/Winged helix DNA-binding domain"/>
    <property type="match status" value="1"/>
</dbReference>
<dbReference type="InterPro" id="IPR002078">
    <property type="entry name" value="Sigma_54_int"/>
</dbReference>
<dbReference type="Pfam" id="PF00874">
    <property type="entry name" value="PRD"/>
    <property type="match status" value="1"/>
</dbReference>
<keyword evidence="9" id="KW-1185">Reference proteome</keyword>
<dbReference type="CDD" id="cd00009">
    <property type="entry name" value="AAA"/>
    <property type="match status" value="1"/>
</dbReference>
<sequence length="891" mass="101910">MKTKTENRVLSILHDLQSVATTQQIAAKLGLSRTVTSSHLNQMHQKGMVRKIGKKPVYWKIHQIGHEIGADSQTTDKASKTGQDVFLSFIGAEGSQREVIKQCRAAITYPPNGLPILITGESGVGKSFLASLIYKYAKQKHLIASDAPFKILNCADYANNPELLSGMLFGYRKGSFTGAENDRLGLLNYADGGYLFLDEIHRLSFENQEKLFLFMDKGRFTKLGENEKWQHANVHLIFATTENSNHVLLETFRRRISVKVNLLPLSKRYSFERISLIQTFYRQEGERLKKRIKINGNVIQLLASGSVEGNIGGIRNMIQLSCANAYITNNQGEMLEITLNEMPAHLIRLADENLTINYEHMTDLIVGAADENEPAIEHTAGFQTLKDLFDEFDIKRKEMEESGNWTEFYIACQSLVKTIRSERNKSWVVSSLWNDFLLRKTGRAMATFFEKYGITKSQDLINELLELLSYFYSSSSRHSHRNDYARLMEILRVRYPKATYLLHLLSSSEPLLLEVKDEMFEILSIILIHNYVDEKINLMGLLIAHGNSTASSIQEVVNRMYGTFVFEAFDMPITSSVTEIIAKVRDFLRCFDQSDGLILIVDMGSLGRLYASIKNNVKGELLIINYLTTPVALDVGVKMINNVPFKEITDSAAKTYKIEAQYFESVEKNILISCMSGLGIAERIKEILASFIRPGTLRLITLEYKKVRELFSDEQEANISNTCLLITTNNLEQKNSHFPILNIYDALRENGERVLWEVISPFMDRQNFQKMMTQLIKLFSIEGVAARLKILNPDVVISESEQIIAGYESHFGIQLKGYKKFNIFMHLSMMFERLVLNGNDEEDHFPEIVDEKEKEFVNLSDTLLKRPEQRFNIIIHRSEIHLLYELFKEII</sequence>
<feature type="domain" description="Sigma-54 factor interaction" evidence="5">
    <location>
        <begin position="89"/>
        <end position="323"/>
    </location>
</feature>
<evidence type="ECO:0000313" key="9">
    <source>
        <dbReference type="Proteomes" id="UP001597399"/>
    </source>
</evidence>
<dbReference type="InterPro" id="IPR004701">
    <property type="entry name" value="PTS_EIIA_man-typ"/>
</dbReference>
<dbReference type="Pfam" id="PF00158">
    <property type="entry name" value="Sigma54_activat"/>
    <property type="match status" value="1"/>
</dbReference>
<dbReference type="PANTHER" id="PTHR32071:SF38">
    <property type="entry name" value="PSP OPERON TRANSCRIPTIONAL ACTIVATOR"/>
    <property type="match status" value="1"/>
</dbReference>
<dbReference type="InterPro" id="IPR011608">
    <property type="entry name" value="PRD"/>
</dbReference>
<dbReference type="InterPro" id="IPR027417">
    <property type="entry name" value="P-loop_NTPase"/>
</dbReference>
<dbReference type="PROSITE" id="PS51372">
    <property type="entry name" value="PRD_2"/>
    <property type="match status" value="1"/>
</dbReference>
<feature type="domain" description="PTS EIIA type-4" evidence="6">
    <location>
        <begin position="537"/>
        <end position="670"/>
    </location>
</feature>
<name>A0ABW5S1W9_9BACL</name>
<evidence type="ECO:0000313" key="8">
    <source>
        <dbReference type="EMBL" id="MFD2693152.1"/>
    </source>
</evidence>
<dbReference type="PROSITE" id="PS51096">
    <property type="entry name" value="PTS_EIIA_TYPE_4"/>
    <property type="match status" value="1"/>
</dbReference>
<evidence type="ECO:0000256" key="3">
    <source>
        <dbReference type="ARBA" id="ARBA00022840"/>
    </source>
</evidence>
<dbReference type="InterPro" id="IPR001845">
    <property type="entry name" value="HTH_ArsR_DNA-bd_dom"/>
</dbReference>
<dbReference type="InterPro" id="IPR036634">
    <property type="entry name" value="PRD_sf"/>
</dbReference>
<dbReference type="Gene3D" id="1.10.1790.10">
    <property type="entry name" value="PRD domain"/>
    <property type="match status" value="1"/>
</dbReference>
<dbReference type="InterPro" id="IPR036662">
    <property type="entry name" value="PTS_EIIA_man-typ_sf"/>
</dbReference>
<dbReference type="InterPro" id="IPR025662">
    <property type="entry name" value="Sigma_54_int_dom_ATP-bd_1"/>
</dbReference>
<keyword evidence="2" id="KW-0547">Nucleotide-binding</keyword>
<dbReference type="SUPFAM" id="SSF53062">
    <property type="entry name" value="PTS system fructose IIA component-like"/>
    <property type="match status" value="1"/>
</dbReference>
<dbReference type="Pfam" id="PF01022">
    <property type="entry name" value="HTH_5"/>
    <property type="match status" value="1"/>
</dbReference>
<dbReference type="SUPFAM" id="SSF46785">
    <property type="entry name" value="Winged helix' DNA-binding domain"/>
    <property type="match status" value="1"/>
</dbReference>
<dbReference type="InterPro" id="IPR003593">
    <property type="entry name" value="AAA+_ATPase"/>
</dbReference>
<evidence type="ECO:0000256" key="1">
    <source>
        <dbReference type="ARBA" id="ARBA00022679"/>
    </source>
</evidence>
<dbReference type="RefSeq" id="WP_253058415.1">
    <property type="nucleotide sequence ID" value="NZ_JAMXWM010000002.1"/>
</dbReference>
<dbReference type="PROSITE" id="PS00675">
    <property type="entry name" value="SIGMA54_INTERACT_1"/>
    <property type="match status" value="1"/>
</dbReference>
<proteinExistence type="predicted"/>
<accession>A0ABW5S1W9</accession>
<dbReference type="Gene3D" id="3.40.50.300">
    <property type="entry name" value="P-loop containing nucleotide triphosphate hydrolases"/>
    <property type="match status" value="1"/>
</dbReference>
<evidence type="ECO:0000256" key="2">
    <source>
        <dbReference type="ARBA" id="ARBA00022741"/>
    </source>
</evidence>
<protein>
    <submittedName>
        <fullName evidence="8">Sigma 54-interacting transcriptional regulator</fullName>
    </submittedName>
</protein>
<dbReference type="SUPFAM" id="SSF63520">
    <property type="entry name" value="PTS-regulatory domain, PRD"/>
    <property type="match status" value="1"/>
</dbReference>
<dbReference type="Proteomes" id="UP001597399">
    <property type="component" value="Unassembled WGS sequence"/>
</dbReference>
<evidence type="ECO:0000259" key="6">
    <source>
        <dbReference type="PROSITE" id="PS51096"/>
    </source>
</evidence>
<comment type="caution">
    <text evidence="8">The sequence shown here is derived from an EMBL/GenBank/DDBJ whole genome shotgun (WGS) entry which is preliminary data.</text>
</comment>